<evidence type="ECO:0000313" key="2">
    <source>
        <dbReference type="Proteomes" id="UP000813427"/>
    </source>
</evidence>
<sequence length="109" mass="11872">MTREEAQPARILEESEFDNDITSASGTVYVKWDVKGGSDRTHNPYLNTCSQLEGSPNIQGVEIRSAVRVNLYLYGGSSCSGDADIVEGPTNGKNKINARRYGAYKLVAV</sequence>
<reference evidence="1" key="1">
    <citation type="journal article" date="2021" name="Nat. Commun.">
        <title>Genetic determinants of endophytism in the Arabidopsis root mycobiome.</title>
        <authorList>
            <person name="Mesny F."/>
            <person name="Miyauchi S."/>
            <person name="Thiergart T."/>
            <person name="Pickel B."/>
            <person name="Atanasova L."/>
            <person name="Karlsson M."/>
            <person name="Huettel B."/>
            <person name="Barry K.W."/>
            <person name="Haridas S."/>
            <person name="Chen C."/>
            <person name="Bauer D."/>
            <person name="Andreopoulos W."/>
            <person name="Pangilinan J."/>
            <person name="LaButti K."/>
            <person name="Riley R."/>
            <person name="Lipzen A."/>
            <person name="Clum A."/>
            <person name="Drula E."/>
            <person name="Henrissat B."/>
            <person name="Kohler A."/>
            <person name="Grigoriev I.V."/>
            <person name="Martin F.M."/>
            <person name="Hacquard S."/>
        </authorList>
    </citation>
    <scope>NUCLEOTIDE SEQUENCE</scope>
    <source>
        <strain evidence="1">MPI-SDFR-AT-0068</strain>
    </source>
</reference>
<dbReference type="OrthoDB" id="3541842at2759"/>
<name>A0A8K0WC32_9HYPO</name>
<gene>
    <name evidence="1" type="ORF">BKA59DRAFT_502573</name>
</gene>
<proteinExistence type="predicted"/>
<dbReference type="EMBL" id="JAGPXF010000005">
    <property type="protein sequence ID" value="KAH7242822.1"/>
    <property type="molecule type" value="Genomic_DNA"/>
</dbReference>
<protein>
    <submittedName>
        <fullName evidence="1">Uncharacterized protein</fullName>
    </submittedName>
</protein>
<organism evidence="1 2">
    <name type="scientific">Fusarium tricinctum</name>
    <dbReference type="NCBI Taxonomy" id="61284"/>
    <lineage>
        <taxon>Eukaryota</taxon>
        <taxon>Fungi</taxon>
        <taxon>Dikarya</taxon>
        <taxon>Ascomycota</taxon>
        <taxon>Pezizomycotina</taxon>
        <taxon>Sordariomycetes</taxon>
        <taxon>Hypocreomycetidae</taxon>
        <taxon>Hypocreales</taxon>
        <taxon>Nectriaceae</taxon>
        <taxon>Fusarium</taxon>
        <taxon>Fusarium tricinctum species complex</taxon>
    </lineage>
</organism>
<accession>A0A8K0WC32</accession>
<dbReference type="AlphaFoldDB" id="A0A8K0WC32"/>
<evidence type="ECO:0000313" key="1">
    <source>
        <dbReference type="EMBL" id="KAH7242822.1"/>
    </source>
</evidence>
<keyword evidence="2" id="KW-1185">Reference proteome</keyword>
<comment type="caution">
    <text evidence="1">The sequence shown here is derived from an EMBL/GenBank/DDBJ whole genome shotgun (WGS) entry which is preliminary data.</text>
</comment>
<dbReference type="Proteomes" id="UP000813427">
    <property type="component" value="Unassembled WGS sequence"/>
</dbReference>